<dbReference type="InterPro" id="IPR027417">
    <property type="entry name" value="P-loop_NTPase"/>
</dbReference>
<keyword evidence="4" id="KW-0067">ATP-binding</keyword>
<evidence type="ECO:0000256" key="1">
    <source>
        <dbReference type="ARBA" id="ARBA00022741"/>
    </source>
</evidence>
<gene>
    <name evidence="9" type="ORF">PCOR1329_LOCUS6844</name>
</gene>
<feature type="non-terminal residue" evidence="9">
    <location>
        <position position="1"/>
    </location>
</feature>
<dbReference type="Pfam" id="PF00270">
    <property type="entry name" value="DEAD"/>
    <property type="match status" value="1"/>
</dbReference>
<evidence type="ECO:0000256" key="2">
    <source>
        <dbReference type="ARBA" id="ARBA00022801"/>
    </source>
</evidence>
<accession>A0ABN9Q0Q2</accession>
<name>A0ABN9Q0Q2_9DINO</name>
<reference evidence="9" key="1">
    <citation type="submission" date="2023-10" db="EMBL/GenBank/DDBJ databases">
        <authorList>
            <person name="Chen Y."/>
            <person name="Shah S."/>
            <person name="Dougan E. K."/>
            <person name="Thang M."/>
            <person name="Chan C."/>
        </authorList>
    </citation>
    <scope>NUCLEOTIDE SEQUENCE [LARGE SCALE GENOMIC DNA]</scope>
</reference>
<feature type="coiled-coil region" evidence="6">
    <location>
        <begin position="74"/>
        <end position="133"/>
    </location>
</feature>
<evidence type="ECO:0000313" key="9">
    <source>
        <dbReference type="EMBL" id="CAK0797914.1"/>
    </source>
</evidence>
<keyword evidence="3" id="KW-0347">Helicase</keyword>
<dbReference type="Gene3D" id="3.40.50.300">
    <property type="entry name" value="P-loop containing nucleotide triphosphate hydrolases"/>
    <property type="match status" value="1"/>
</dbReference>
<sequence length="424" mass="46890">GRGAAAAAAPTEASQQQAYRRQLAHALRQCALADRREARDKLAREPRRLGTSTKDLYQDRHQMNWEGGTEAEHIEAMKNKISLQKADVERTKKARGQRLWEKRELCNTKLEAIRREELELTQRERRLARERQEHLRLRDAVNVEDKVCFDSFPMLQDRYQLLRVTGHLPPSRTTRVFSAYDLADNRGYNVQSCADQKRANESVAWLKASRPDQLGPRRLAPAMAGLGDDGLVFEASEAVKEARTFDQMGLRDEVIRGVYAYGFDSPSAVQKRAILPILAGRDVVVQSQSGTGKTTVFCLGALQAVSVAVAEPQALLLSPTRELAEQSAKVCRALGDYVGVRLHCCVGGKNVKDGIKALKAGVHIVSGTPGRLLSMIKKACAILANPQKESDPVATVIPFLLREVEESGGDEAFWKSFVACCGVS</sequence>
<evidence type="ECO:0000256" key="4">
    <source>
        <dbReference type="ARBA" id="ARBA00022840"/>
    </source>
</evidence>
<dbReference type="InterPro" id="IPR014014">
    <property type="entry name" value="RNA_helicase_DEAD_Q_motif"/>
</dbReference>
<keyword evidence="10" id="KW-1185">Reference proteome</keyword>
<feature type="domain" description="DEAD-box RNA helicase Q" evidence="8">
    <location>
        <begin position="243"/>
        <end position="271"/>
    </location>
</feature>
<evidence type="ECO:0000256" key="6">
    <source>
        <dbReference type="SAM" id="Coils"/>
    </source>
</evidence>
<organism evidence="9 10">
    <name type="scientific">Prorocentrum cordatum</name>
    <dbReference type="NCBI Taxonomy" id="2364126"/>
    <lineage>
        <taxon>Eukaryota</taxon>
        <taxon>Sar</taxon>
        <taxon>Alveolata</taxon>
        <taxon>Dinophyceae</taxon>
        <taxon>Prorocentrales</taxon>
        <taxon>Prorocentraceae</taxon>
        <taxon>Prorocentrum</taxon>
    </lineage>
</organism>
<dbReference type="Proteomes" id="UP001189429">
    <property type="component" value="Unassembled WGS sequence"/>
</dbReference>
<feature type="domain" description="Helicase ATP-binding" evidence="7">
    <location>
        <begin position="274"/>
        <end position="383"/>
    </location>
</feature>
<protein>
    <recommendedName>
        <fullName evidence="11">RNA helicase</fullName>
    </recommendedName>
</protein>
<dbReference type="InterPro" id="IPR014001">
    <property type="entry name" value="Helicase_ATP-bd"/>
</dbReference>
<evidence type="ECO:0000259" key="8">
    <source>
        <dbReference type="PROSITE" id="PS51195"/>
    </source>
</evidence>
<evidence type="ECO:0000259" key="7">
    <source>
        <dbReference type="PROSITE" id="PS51192"/>
    </source>
</evidence>
<dbReference type="SMART" id="SM00487">
    <property type="entry name" value="DEXDc"/>
    <property type="match status" value="1"/>
</dbReference>
<comment type="caution">
    <text evidence="9">The sequence shown here is derived from an EMBL/GenBank/DDBJ whole genome shotgun (WGS) entry which is preliminary data.</text>
</comment>
<dbReference type="PANTHER" id="PTHR47960">
    <property type="entry name" value="DEAD-BOX ATP-DEPENDENT RNA HELICASE 50"/>
    <property type="match status" value="1"/>
</dbReference>
<keyword evidence="1" id="KW-0547">Nucleotide-binding</keyword>
<feature type="short sequence motif" description="Q motif" evidence="5">
    <location>
        <begin position="243"/>
        <end position="271"/>
    </location>
</feature>
<evidence type="ECO:0000256" key="3">
    <source>
        <dbReference type="ARBA" id="ARBA00022806"/>
    </source>
</evidence>
<dbReference type="PROSITE" id="PS51195">
    <property type="entry name" value="Q_MOTIF"/>
    <property type="match status" value="1"/>
</dbReference>
<proteinExistence type="predicted"/>
<dbReference type="PROSITE" id="PS51192">
    <property type="entry name" value="HELICASE_ATP_BIND_1"/>
    <property type="match status" value="1"/>
</dbReference>
<keyword evidence="6" id="KW-0175">Coiled coil</keyword>
<evidence type="ECO:0008006" key="11">
    <source>
        <dbReference type="Google" id="ProtNLM"/>
    </source>
</evidence>
<evidence type="ECO:0000313" key="10">
    <source>
        <dbReference type="Proteomes" id="UP001189429"/>
    </source>
</evidence>
<dbReference type="InterPro" id="IPR011545">
    <property type="entry name" value="DEAD/DEAH_box_helicase_dom"/>
</dbReference>
<dbReference type="SUPFAM" id="SSF52540">
    <property type="entry name" value="P-loop containing nucleoside triphosphate hydrolases"/>
    <property type="match status" value="1"/>
</dbReference>
<evidence type="ECO:0000256" key="5">
    <source>
        <dbReference type="PROSITE-ProRule" id="PRU00552"/>
    </source>
</evidence>
<dbReference type="EMBL" id="CAUYUJ010001844">
    <property type="protein sequence ID" value="CAK0797914.1"/>
    <property type="molecule type" value="Genomic_DNA"/>
</dbReference>
<keyword evidence="2" id="KW-0378">Hydrolase</keyword>